<dbReference type="GeneID" id="91091615"/>
<keyword evidence="1" id="KW-0433">Leucine-rich repeat</keyword>
<sequence length="785" mass="86615">MFGRDSPARPSMRDQIAAKRAEYQNSPAAAAKRLAAASNASSSASSHGYGSPTPKRNTGFTNNNNITGAGDDEKLADKTVTGEVKKAVRSGKLDLCSLSLPSIPIEVYTTLLGLPEEELSNPPTNTKSNVEQSDIPSKSKLNVNSTPPKGLSRDDEKELVFGGKAAKKHNEWIEPEELTSFRISENKLNRIEREIGMFGALERLDLSRNQLKELPDSIADLLRLTSLDLSENSFSSIPPQILVLPALQVLDISHNNIHELSFDNPIGPSEDGLSYGIGFFTTTFDRQAQMKMKKPIFPVLRSFNLGFNKLSIPGLRKLCETKFENMRVLNLENNSLQGILDFNEFGLNKSSMPILVSLILSRNTNLRGTNGELSELTKLDLSGCNLRESTPQPQLSSNDVSSESQAPQPSEIDAADSSNLVKNGISSKPIPNSDFTLVYRTLPAATFDSEPLPVDFDIYLPSTTSNPPKNKNGHPLVIWFHGGGLLQGNKENLPPHLRRLPSVPLGEDGENCVVISPNYRLSPQTPILEILDDITHFITYIKTKLNDRLKKEKKVDYDLVDSSRICLSGSSAGGYLALITGLDVDKSLTDEEVGGYRGLPDKKGIKCLAPFQPITDLTDSFWSTETDPVPWMKFSVPHSDAKPHLNTKSAPICSAVSGGPRSILYPYMLQHGLFPNLLFQNQKSIGYGLDAFRPSPLSLSIPNRIELSKSKNENLEHIPIYFNYGTIDDKVQPMDKTLKVFKSLISNGKNANFTEDRIEGGDHMYDEDPEVECETFREWLGKNLI</sequence>
<dbReference type="InterPro" id="IPR001611">
    <property type="entry name" value="Leu-rich_rpt"/>
</dbReference>
<protein>
    <recommendedName>
        <fullName evidence="4">BD-FAE-like domain-containing protein</fullName>
    </recommendedName>
</protein>
<feature type="compositionally biased region" description="Low complexity" evidence="3">
    <location>
        <begin position="26"/>
        <end position="46"/>
    </location>
</feature>
<dbReference type="InterPro" id="IPR032675">
    <property type="entry name" value="LRR_dom_sf"/>
</dbReference>
<evidence type="ECO:0000313" key="5">
    <source>
        <dbReference type="EMBL" id="WWC86072.1"/>
    </source>
</evidence>
<dbReference type="SUPFAM" id="SSF53474">
    <property type="entry name" value="alpha/beta-Hydrolases"/>
    <property type="match status" value="1"/>
</dbReference>
<dbReference type="SMART" id="SM00369">
    <property type="entry name" value="LRR_TYP"/>
    <property type="match status" value="5"/>
</dbReference>
<dbReference type="PANTHER" id="PTHR48051:SF1">
    <property type="entry name" value="RAS SUPPRESSOR PROTEIN 1"/>
    <property type="match status" value="1"/>
</dbReference>
<dbReference type="Gene3D" id="3.40.50.1820">
    <property type="entry name" value="alpha/beta hydrolase"/>
    <property type="match status" value="1"/>
</dbReference>
<dbReference type="RefSeq" id="XP_066072835.1">
    <property type="nucleotide sequence ID" value="XM_066216738.1"/>
</dbReference>
<evidence type="ECO:0000259" key="4">
    <source>
        <dbReference type="Pfam" id="PF20434"/>
    </source>
</evidence>
<evidence type="ECO:0000256" key="1">
    <source>
        <dbReference type="ARBA" id="ARBA00022614"/>
    </source>
</evidence>
<dbReference type="Gene3D" id="3.80.10.10">
    <property type="entry name" value="Ribonuclease Inhibitor"/>
    <property type="match status" value="2"/>
</dbReference>
<evidence type="ECO:0000256" key="3">
    <source>
        <dbReference type="SAM" id="MobiDB-lite"/>
    </source>
</evidence>
<accession>A0AAX4JKZ7</accession>
<feature type="region of interest" description="Disordered" evidence="3">
    <location>
        <begin position="384"/>
        <end position="425"/>
    </location>
</feature>
<keyword evidence="6" id="KW-1185">Reference proteome</keyword>
<dbReference type="InterPro" id="IPR003591">
    <property type="entry name" value="Leu-rich_rpt_typical-subtyp"/>
</dbReference>
<reference evidence="5 6" key="1">
    <citation type="submission" date="2024-01" db="EMBL/GenBank/DDBJ databases">
        <title>Comparative genomics of Cryptococcus and Kwoniella reveals pathogenesis evolution and contrasting modes of karyotype evolution via chromosome fusion or intercentromeric recombination.</title>
        <authorList>
            <person name="Coelho M.A."/>
            <person name="David-Palma M."/>
            <person name="Shea T."/>
            <person name="Bowers K."/>
            <person name="McGinley-Smith S."/>
            <person name="Mohammad A.W."/>
            <person name="Gnirke A."/>
            <person name="Yurkov A.M."/>
            <person name="Nowrousian M."/>
            <person name="Sun S."/>
            <person name="Cuomo C.A."/>
            <person name="Heitman J."/>
        </authorList>
    </citation>
    <scope>NUCLEOTIDE SEQUENCE [LARGE SCALE GENOMIC DNA]</scope>
    <source>
        <strain evidence="5 6">CBS 6074</strain>
    </source>
</reference>
<feature type="region of interest" description="Disordered" evidence="3">
    <location>
        <begin position="1"/>
        <end position="74"/>
    </location>
</feature>
<organism evidence="5 6">
    <name type="scientific">Kwoniella dendrophila CBS 6074</name>
    <dbReference type="NCBI Taxonomy" id="1295534"/>
    <lineage>
        <taxon>Eukaryota</taxon>
        <taxon>Fungi</taxon>
        <taxon>Dikarya</taxon>
        <taxon>Basidiomycota</taxon>
        <taxon>Agaricomycotina</taxon>
        <taxon>Tremellomycetes</taxon>
        <taxon>Tremellales</taxon>
        <taxon>Cryptococcaceae</taxon>
        <taxon>Kwoniella</taxon>
    </lineage>
</organism>
<dbReference type="SUPFAM" id="SSF52047">
    <property type="entry name" value="RNI-like"/>
    <property type="match status" value="1"/>
</dbReference>
<gene>
    <name evidence="5" type="ORF">L201_000943</name>
</gene>
<dbReference type="InterPro" id="IPR049492">
    <property type="entry name" value="BD-FAE-like_dom"/>
</dbReference>
<dbReference type="EMBL" id="CP144098">
    <property type="protein sequence ID" value="WWC86072.1"/>
    <property type="molecule type" value="Genomic_DNA"/>
</dbReference>
<dbReference type="Proteomes" id="UP001355207">
    <property type="component" value="Chromosome 1"/>
</dbReference>
<keyword evidence="2" id="KW-0677">Repeat</keyword>
<feature type="compositionally biased region" description="Low complexity" evidence="3">
    <location>
        <begin position="57"/>
        <end position="69"/>
    </location>
</feature>
<dbReference type="Pfam" id="PF13855">
    <property type="entry name" value="LRR_8"/>
    <property type="match status" value="1"/>
</dbReference>
<dbReference type="Pfam" id="PF20434">
    <property type="entry name" value="BD-FAE"/>
    <property type="match status" value="1"/>
</dbReference>
<feature type="region of interest" description="Disordered" evidence="3">
    <location>
        <begin position="118"/>
        <end position="155"/>
    </location>
</feature>
<dbReference type="PANTHER" id="PTHR48051">
    <property type="match status" value="1"/>
</dbReference>
<dbReference type="PRINTS" id="PR00019">
    <property type="entry name" value="LEURICHRPT"/>
</dbReference>
<name>A0AAX4JKZ7_9TREE</name>
<dbReference type="PROSITE" id="PS51450">
    <property type="entry name" value="LRR"/>
    <property type="match status" value="2"/>
</dbReference>
<dbReference type="InterPro" id="IPR029058">
    <property type="entry name" value="AB_hydrolase_fold"/>
</dbReference>
<proteinExistence type="predicted"/>
<dbReference type="GO" id="GO:0005737">
    <property type="term" value="C:cytoplasm"/>
    <property type="evidence" value="ECO:0007669"/>
    <property type="project" value="TreeGrafter"/>
</dbReference>
<feature type="domain" description="BD-FAE-like" evidence="4">
    <location>
        <begin position="467"/>
        <end position="619"/>
    </location>
</feature>
<feature type="compositionally biased region" description="Polar residues" evidence="3">
    <location>
        <begin position="416"/>
        <end position="425"/>
    </location>
</feature>
<dbReference type="AlphaFoldDB" id="A0AAX4JKZ7"/>
<evidence type="ECO:0000256" key="2">
    <source>
        <dbReference type="ARBA" id="ARBA00022737"/>
    </source>
</evidence>
<dbReference type="Pfam" id="PF00560">
    <property type="entry name" value="LRR_1"/>
    <property type="match status" value="1"/>
</dbReference>
<evidence type="ECO:0000313" key="6">
    <source>
        <dbReference type="Proteomes" id="UP001355207"/>
    </source>
</evidence>
<feature type="compositionally biased region" description="Polar residues" evidence="3">
    <location>
        <begin position="387"/>
        <end position="408"/>
    </location>
</feature>
<feature type="compositionally biased region" description="Polar residues" evidence="3">
    <location>
        <begin position="121"/>
        <end position="147"/>
    </location>
</feature>
<dbReference type="InterPro" id="IPR050216">
    <property type="entry name" value="LRR_domain-containing"/>
</dbReference>